<name>A0A2Z4MPJ9_BREBE</name>
<dbReference type="InterPro" id="IPR051683">
    <property type="entry name" value="Enoyl-CoA_Hydratase/Isomerase"/>
</dbReference>
<reference evidence="2 3" key="1">
    <citation type="journal article" date="2015" name="Genome Announc.">
        <title>Draft Genome Sequence of Brevibacillus brevis DZQ7, a Plant Growth-Promoting Rhizobacterium with Broad-Spectrum Antimicrobial Activity.</title>
        <authorList>
            <person name="Hou Q."/>
            <person name="Wang C."/>
            <person name="Hou X."/>
            <person name="Xia Z."/>
            <person name="Ye J."/>
            <person name="Liu K."/>
            <person name="Liu H."/>
            <person name="Wang J."/>
            <person name="Guo H."/>
            <person name="Yu X."/>
            <person name="Yang Y."/>
            <person name="Du B."/>
            <person name="Ding Y."/>
        </authorList>
    </citation>
    <scope>NUCLEOTIDE SEQUENCE [LARGE SCALE GENOMIC DNA]</scope>
    <source>
        <strain evidence="2 3">DZQ7</strain>
    </source>
</reference>
<dbReference type="InterPro" id="IPR001753">
    <property type="entry name" value="Enoyl-CoA_hydra/iso"/>
</dbReference>
<sequence length="254" mass="28758">MEFKTLHVRYQGTVCFIRLHRPEADNTINDQLVEELGCVLDQCEEEVTVVVLEGLPHVFCTGADFQEIHAHMAEGRSIRSNPEPLYALWMRMRTGPYIVLSHVKGKANAGGLGFIAASDIVLADGTAQFSLSELLFGLYPACVMPFLIQKTGMQRAHYMTLMTQAFDAETALRWGLIDAWEPESESLLRRHLLRLKRLPKAGIAKYKRYMIELQPLIREGRELAITANQTMFADPDTLAVIYNFVNKGQFPWEG</sequence>
<dbReference type="PANTHER" id="PTHR42964">
    <property type="entry name" value="ENOYL-COA HYDRATASE"/>
    <property type="match status" value="1"/>
</dbReference>
<comment type="similarity">
    <text evidence="1">Belongs to the enoyl-CoA hydratase/isomerase family.</text>
</comment>
<dbReference type="Proteomes" id="UP000036061">
    <property type="component" value="Chromosome"/>
</dbReference>
<dbReference type="InterPro" id="IPR029045">
    <property type="entry name" value="ClpP/crotonase-like_dom_sf"/>
</dbReference>
<dbReference type="RefSeq" id="WP_048034928.1">
    <property type="nucleotide sequence ID" value="NZ_CP030117.1"/>
</dbReference>
<dbReference type="NCBIfam" id="NF005498">
    <property type="entry name" value="PRK07112.1"/>
    <property type="match status" value="1"/>
</dbReference>
<dbReference type="CDD" id="cd06558">
    <property type="entry name" value="crotonase-like"/>
    <property type="match status" value="1"/>
</dbReference>
<dbReference type="Gene3D" id="3.90.226.10">
    <property type="entry name" value="2-enoyl-CoA Hydratase, Chain A, domain 1"/>
    <property type="match status" value="1"/>
</dbReference>
<evidence type="ECO:0000313" key="3">
    <source>
        <dbReference type="Proteomes" id="UP000036061"/>
    </source>
</evidence>
<dbReference type="AlphaFoldDB" id="A0A2Z4MPJ9"/>
<dbReference type="EMBL" id="CP030117">
    <property type="protein sequence ID" value="AWX58465.1"/>
    <property type="molecule type" value="Genomic_DNA"/>
</dbReference>
<dbReference type="Pfam" id="PF00378">
    <property type="entry name" value="ECH_1"/>
    <property type="match status" value="1"/>
</dbReference>
<dbReference type="PANTHER" id="PTHR42964:SF1">
    <property type="entry name" value="POLYKETIDE BIOSYNTHESIS ENOYL-COA HYDRATASE PKSH-RELATED"/>
    <property type="match status" value="1"/>
</dbReference>
<dbReference type="GO" id="GO:0016853">
    <property type="term" value="F:isomerase activity"/>
    <property type="evidence" value="ECO:0007669"/>
    <property type="project" value="UniProtKB-KW"/>
</dbReference>
<gene>
    <name evidence="2" type="ORF">AB432_026995</name>
</gene>
<evidence type="ECO:0000256" key="1">
    <source>
        <dbReference type="ARBA" id="ARBA00005254"/>
    </source>
</evidence>
<organism evidence="2 3">
    <name type="scientific">Brevibacillus brevis</name>
    <name type="common">Bacillus brevis</name>
    <dbReference type="NCBI Taxonomy" id="1393"/>
    <lineage>
        <taxon>Bacteria</taxon>
        <taxon>Bacillati</taxon>
        <taxon>Bacillota</taxon>
        <taxon>Bacilli</taxon>
        <taxon>Bacillales</taxon>
        <taxon>Paenibacillaceae</taxon>
        <taxon>Brevibacillus</taxon>
    </lineage>
</organism>
<protein>
    <submittedName>
        <fullName evidence="2">Enoyl-CoA hydratase/isomerase</fullName>
    </submittedName>
</protein>
<keyword evidence="2" id="KW-0413">Isomerase</keyword>
<evidence type="ECO:0000313" key="2">
    <source>
        <dbReference type="EMBL" id="AWX58465.1"/>
    </source>
</evidence>
<accession>A0A2Z4MPJ9</accession>
<dbReference type="SUPFAM" id="SSF52096">
    <property type="entry name" value="ClpP/crotonase"/>
    <property type="match status" value="1"/>
</dbReference>
<proteinExistence type="inferred from homology"/>